<dbReference type="EMBL" id="SPHZ02000006">
    <property type="protein sequence ID" value="KAF0913971.1"/>
    <property type="molecule type" value="Genomic_DNA"/>
</dbReference>
<keyword evidence="3" id="KW-1185">Reference proteome</keyword>
<protein>
    <recommendedName>
        <fullName evidence="4">Myb-like domain-containing protein</fullName>
    </recommendedName>
</protein>
<reference evidence="2 3" key="1">
    <citation type="submission" date="2019-11" db="EMBL/GenBank/DDBJ databases">
        <title>Whole genome sequence of Oryza granulata.</title>
        <authorList>
            <person name="Li W."/>
        </authorList>
    </citation>
    <scope>NUCLEOTIDE SEQUENCE [LARGE SCALE GENOMIC DNA]</scope>
    <source>
        <strain evidence="3">cv. Menghai</strain>
        <tissue evidence="2">Leaf</tissue>
    </source>
</reference>
<evidence type="ECO:0000313" key="2">
    <source>
        <dbReference type="EMBL" id="KAF0913971.1"/>
    </source>
</evidence>
<feature type="compositionally biased region" description="Polar residues" evidence="1">
    <location>
        <begin position="143"/>
        <end position="152"/>
    </location>
</feature>
<dbReference type="PANTHER" id="PTHR45224:SF3">
    <property type="entry name" value="OS11G0506300 PROTEIN"/>
    <property type="match status" value="1"/>
</dbReference>
<gene>
    <name evidence="2" type="ORF">E2562_025382</name>
</gene>
<evidence type="ECO:0008006" key="4">
    <source>
        <dbReference type="Google" id="ProtNLM"/>
    </source>
</evidence>
<dbReference type="AlphaFoldDB" id="A0A6G1DNK6"/>
<evidence type="ECO:0000256" key="1">
    <source>
        <dbReference type="SAM" id="MobiDB-lite"/>
    </source>
</evidence>
<organism evidence="2 3">
    <name type="scientific">Oryza meyeriana var. granulata</name>
    <dbReference type="NCBI Taxonomy" id="110450"/>
    <lineage>
        <taxon>Eukaryota</taxon>
        <taxon>Viridiplantae</taxon>
        <taxon>Streptophyta</taxon>
        <taxon>Embryophyta</taxon>
        <taxon>Tracheophyta</taxon>
        <taxon>Spermatophyta</taxon>
        <taxon>Magnoliopsida</taxon>
        <taxon>Liliopsida</taxon>
        <taxon>Poales</taxon>
        <taxon>Poaceae</taxon>
        <taxon>BOP clade</taxon>
        <taxon>Oryzoideae</taxon>
        <taxon>Oryzeae</taxon>
        <taxon>Oryzinae</taxon>
        <taxon>Oryza</taxon>
        <taxon>Oryza meyeriana</taxon>
    </lineage>
</organism>
<accession>A0A6G1DNK6</accession>
<comment type="caution">
    <text evidence="2">The sequence shown here is derived from an EMBL/GenBank/DDBJ whole genome shotgun (WGS) entry which is preliminary data.</text>
</comment>
<proteinExistence type="predicted"/>
<evidence type="ECO:0000313" key="3">
    <source>
        <dbReference type="Proteomes" id="UP000479710"/>
    </source>
</evidence>
<dbReference type="PANTHER" id="PTHR45224">
    <property type="entry name" value="OS01G0527900 PROTEIN-RELATED"/>
    <property type="match status" value="1"/>
</dbReference>
<name>A0A6G1DNK6_9ORYZ</name>
<dbReference type="Proteomes" id="UP000479710">
    <property type="component" value="Unassembled WGS sequence"/>
</dbReference>
<dbReference type="OrthoDB" id="676833at2759"/>
<feature type="region of interest" description="Disordered" evidence="1">
    <location>
        <begin position="143"/>
        <end position="168"/>
    </location>
</feature>
<sequence length="230" mass="24695">MSTEEAAATTEVNVVAATRKAKDELAATTFSAIGRGHIRAAATHPFGRGNGLAAAACIPIGHGHIPVATTSINFPVASTRVHTGCGSAVASAWPMRPQSMADKATPPDKDTQGGFMRYFAKQPHNFHLVGAPAHSSHVHISIPETNGGSSPSEVELLSEQQPENKKVRTEKRIMWTPKEDERLMSAWIENSTDSATGADRKGEAYWGDVIKAYNNNTPSQRKRNAKQAKD</sequence>